<dbReference type="InterPro" id="IPR029063">
    <property type="entry name" value="SAM-dependent_MTases_sf"/>
</dbReference>
<accession>A0ABW5BHU9</accession>
<evidence type="ECO:0000256" key="1">
    <source>
        <dbReference type="SAM" id="MobiDB-lite"/>
    </source>
</evidence>
<dbReference type="InterPro" id="IPR013217">
    <property type="entry name" value="Methyltransf_12"/>
</dbReference>
<evidence type="ECO:0000259" key="2">
    <source>
        <dbReference type="Pfam" id="PF08242"/>
    </source>
</evidence>
<gene>
    <name evidence="3" type="ORF">ACFSKO_05475</name>
</gene>
<evidence type="ECO:0000313" key="4">
    <source>
        <dbReference type="Proteomes" id="UP001597294"/>
    </source>
</evidence>
<dbReference type="EMBL" id="JBHUII010000001">
    <property type="protein sequence ID" value="MFD2205046.1"/>
    <property type="molecule type" value="Genomic_DNA"/>
</dbReference>
<dbReference type="GO" id="GO:0061542">
    <property type="term" value="F:3-demethylubiquinol 3-O-methyltransferase activity"/>
    <property type="evidence" value="ECO:0007669"/>
    <property type="project" value="UniProtKB-EC"/>
</dbReference>
<feature type="region of interest" description="Disordered" evidence="1">
    <location>
        <begin position="1"/>
        <end position="29"/>
    </location>
</feature>
<dbReference type="Gene3D" id="3.40.50.150">
    <property type="entry name" value="Vaccinia Virus protein VP39"/>
    <property type="match status" value="1"/>
</dbReference>
<reference evidence="4" key="1">
    <citation type="journal article" date="2019" name="Int. J. Syst. Evol. Microbiol.">
        <title>The Global Catalogue of Microorganisms (GCM) 10K type strain sequencing project: providing services to taxonomists for standard genome sequencing and annotation.</title>
        <authorList>
            <consortium name="The Broad Institute Genomics Platform"/>
            <consortium name="The Broad Institute Genome Sequencing Center for Infectious Disease"/>
            <person name="Wu L."/>
            <person name="Ma J."/>
        </authorList>
    </citation>
    <scope>NUCLEOTIDE SEQUENCE [LARGE SCALE GENOMIC DNA]</scope>
    <source>
        <strain evidence="4">CGMCC 4.7192</strain>
    </source>
</reference>
<dbReference type="EC" id="2.1.1.64" evidence="3"/>
<protein>
    <submittedName>
        <fullName evidence="3">Class I SAM-dependent methyltransferase</fullName>
        <ecNumber evidence="3">2.1.1.222</ecNumber>
        <ecNumber evidence="3">2.1.1.64</ecNumber>
    </submittedName>
</protein>
<dbReference type="Pfam" id="PF08242">
    <property type="entry name" value="Methyltransf_12"/>
    <property type="match status" value="1"/>
</dbReference>
<dbReference type="GO" id="GO:0032259">
    <property type="term" value="P:methylation"/>
    <property type="evidence" value="ECO:0007669"/>
    <property type="project" value="UniProtKB-KW"/>
</dbReference>
<feature type="domain" description="Methyltransferase type 12" evidence="2">
    <location>
        <begin position="61"/>
        <end position="163"/>
    </location>
</feature>
<proteinExistence type="predicted"/>
<name>A0ABW5BHU9_9PROT</name>
<dbReference type="EC" id="2.1.1.222" evidence="3"/>
<keyword evidence="3" id="KW-0808">Transferase</keyword>
<comment type="caution">
    <text evidence="3">The sequence shown here is derived from an EMBL/GenBank/DDBJ whole genome shotgun (WGS) entry which is preliminary data.</text>
</comment>
<keyword evidence="4" id="KW-1185">Reference proteome</keyword>
<evidence type="ECO:0000313" key="3">
    <source>
        <dbReference type="EMBL" id="MFD2205046.1"/>
    </source>
</evidence>
<sequence length="422" mass="47390">MTIQNQPEVQDQYEAYPYPSRDPRDEKKRLITGSPSNLAELNHYLFSGNRDFSQPFRALVAGGGTGDATIMLAQQLADASPDGKGHEGQVTYLDLSSASRKIAEARAKERGLTNITFMNGSLLDLPGFGLEAFDYIDCCGVLHHLNEPKDGLKALTSVLKEEGGMGLMVYGKYGREGVYEMQSLLRDLGKNCTTLSEQITLTRRLLEKIPASNSFHRNPFVIDHKASDAELVDLLLHSCDRAYTVPEVIELVSSASLNIASFIEPIRYQLETYLKDPKLQQSSVGLSRMEKAAVAEKLASNMKLHMFYVTRKKNTIADLSTTDRSKMETLIPIFRDMSAQQLSNNLKKTTTLKSNLDGVPLNLPLPRLASAIALRCDGRKNLSNIYAELRELDQRLEWSIFAQQFEIFFKTFNNLNHLFLRR</sequence>
<dbReference type="RefSeq" id="WP_380249214.1">
    <property type="nucleotide sequence ID" value="NZ_JBHUII010000001.1"/>
</dbReference>
<organism evidence="3 4">
    <name type="scientific">Kiloniella antarctica</name>
    <dbReference type="NCBI Taxonomy" id="1550907"/>
    <lineage>
        <taxon>Bacteria</taxon>
        <taxon>Pseudomonadati</taxon>
        <taxon>Pseudomonadota</taxon>
        <taxon>Alphaproteobacteria</taxon>
        <taxon>Rhodospirillales</taxon>
        <taxon>Kiloniellaceae</taxon>
        <taxon>Kiloniella</taxon>
    </lineage>
</organism>
<dbReference type="Proteomes" id="UP001597294">
    <property type="component" value="Unassembled WGS sequence"/>
</dbReference>
<dbReference type="SUPFAM" id="SSF53335">
    <property type="entry name" value="S-adenosyl-L-methionine-dependent methyltransferases"/>
    <property type="match status" value="1"/>
</dbReference>
<dbReference type="GO" id="GO:0102208">
    <property type="term" value="F:2-polyprenyl-6-hydroxyphenol methylase activity"/>
    <property type="evidence" value="ECO:0007669"/>
    <property type="project" value="UniProtKB-EC"/>
</dbReference>
<keyword evidence="3" id="KW-0489">Methyltransferase</keyword>
<dbReference type="CDD" id="cd02440">
    <property type="entry name" value="AdoMet_MTases"/>
    <property type="match status" value="1"/>
</dbReference>